<gene>
    <name evidence="19" type="ORF">N425_06005</name>
</gene>
<keyword evidence="15" id="KW-0460">Magnesium</keyword>
<dbReference type="SMART" id="SM00899">
    <property type="entry name" value="FeoA"/>
    <property type="match status" value="1"/>
</dbReference>
<feature type="binding site" evidence="14">
    <location>
        <begin position="118"/>
        <end position="125"/>
    </location>
    <ligand>
        <name>GTP</name>
        <dbReference type="ChEBI" id="CHEBI:37565"/>
        <label>1</label>
    </ligand>
</feature>
<dbReference type="NCBIfam" id="TIGR00437">
    <property type="entry name" value="feoB"/>
    <property type="match status" value="1"/>
</dbReference>
<sequence length="794" mass="87845">MNLSDLQNGDSAVIVRVSGHGAFRRRIIEMGFVRGQKVTSMLNSPLNDPVKYGVMGYEVSLRRSEAAMIEVLPEDEANQPLPDGPEEAPNANDPTNRRPSADTQPAPRKNEINVALVGNPNSGKTSLFNVISGGREHVGNYSGVTVAAKTGHVTYKGYRFNITDLPGTYSLSAYSPEERYVRQHILDRRPDVILNVVVASNLERNLYLTTELIDLSQPTVIALNMYDELEASGATLNHEKLGGMIGIPMVPTVARTGDGIDTLLDTIIDLFEGRNRVTRQVNINYGTTIEPELAIVSRLMQQSDELPRQFPPRYWALKLLEGDTEAQRTLRSCAAYPEWKAAAERGAEKIHRLLAEQTEAAVIDRKYGYIAGALRKVYTPGTVDLNRATDRIDRIVAHKWLGFPIFIFLMWLTFSTTFWLGKYPQDWIEAAFAWLGEILRAHMPEGPLRDLLADGVIGGVGSVTVFLPNILLLYLFISLMEDSGYMARAAFIMDRIMHRIGLHGKSFIPMLMGFGCNVPAIMATRTIESHSSRLITILIDPFMSCSARLPVYILLVGTFFSATAGTVLISLYAFGILMAALTAVLLRRGVFKADETPFVMELPPYRMPTVRATLKHMWDKAEQYMRKIGGVILVISIIIWFLSYYPRTEVPTDTTLDPVALSEMQYENSFLGRIGKFCQPLVAPMDFNWKATVALLSGAAAKEVIVSTLGVLYSNADEASLSGTLAASGDFTQRSALAFLIFILLYCPCIASLAAIGNETGSRRWVAFSILYNTGVAWLMSYGVYHLAGLFLSA</sequence>
<dbReference type="InterPro" id="IPR038157">
    <property type="entry name" value="FeoA_core_dom"/>
</dbReference>
<feature type="domain" description="FeoB-type G" evidence="18">
    <location>
        <begin position="111"/>
        <end position="273"/>
    </location>
</feature>
<dbReference type="PATRIC" id="fig|1411148.3.peg.882"/>
<comment type="similarity">
    <text evidence="16">Belongs to the TRAFAC class TrmE-Era-EngA-EngB-Septin-like GTPase superfamily. FeoB GTPase (TC 9.A.8) family.</text>
</comment>
<evidence type="ECO:0000256" key="4">
    <source>
        <dbReference type="ARBA" id="ARBA00022496"/>
    </source>
</evidence>
<evidence type="ECO:0000256" key="5">
    <source>
        <dbReference type="ARBA" id="ARBA00022692"/>
    </source>
</evidence>
<feature type="transmembrane region" description="Helical" evidence="16">
    <location>
        <begin position="551"/>
        <end position="584"/>
    </location>
</feature>
<keyword evidence="15" id="KW-0479">Metal-binding</keyword>
<feature type="binding site" evidence="14">
    <location>
        <begin position="224"/>
        <end position="227"/>
    </location>
    <ligand>
        <name>GTP</name>
        <dbReference type="ChEBI" id="CHEBI:37565"/>
        <label>1</label>
    </ligand>
</feature>
<feature type="binding site" evidence="15">
    <location>
        <position position="132"/>
    </location>
    <ligand>
        <name>Mg(2+)</name>
        <dbReference type="ChEBI" id="CHEBI:18420"/>
        <label>2</label>
    </ligand>
</feature>
<dbReference type="Pfam" id="PF07670">
    <property type="entry name" value="Gate"/>
    <property type="match status" value="2"/>
</dbReference>
<organism evidence="19 20">
    <name type="scientific">Tannerella sp. oral taxon BU063 isolate Cell 2</name>
    <dbReference type="NCBI Taxonomy" id="1411148"/>
    <lineage>
        <taxon>Bacteria</taxon>
        <taxon>Pseudomonadati</taxon>
        <taxon>Bacteroidota</taxon>
        <taxon>Bacteroidia</taxon>
        <taxon>Bacteroidales</taxon>
        <taxon>Tannerellaceae</taxon>
        <taxon>Tannerella</taxon>
    </lineage>
</organism>
<feature type="transmembrane region" description="Helical" evidence="16">
    <location>
        <begin position="500"/>
        <end position="522"/>
    </location>
</feature>
<evidence type="ECO:0000256" key="13">
    <source>
        <dbReference type="NCBIfam" id="TIGR00437"/>
    </source>
</evidence>
<evidence type="ECO:0000256" key="8">
    <source>
        <dbReference type="ARBA" id="ARBA00023004"/>
    </source>
</evidence>
<evidence type="ECO:0000313" key="19">
    <source>
        <dbReference type="EMBL" id="ETK02112.1"/>
    </source>
</evidence>
<feature type="binding site" evidence="15">
    <location>
        <position position="129"/>
    </location>
    <ligand>
        <name>Mg(2+)</name>
        <dbReference type="ChEBI" id="CHEBI:18420"/>
        <label>2</label>
    </ligand>
</feature>
<evidence type="ECO:0000256" key="7">
    <source>
        <dbReference type="ARBA" id="ARBA00022989"/>
    </source>
</evidence>
<dbReference type="Gene3D" id="3.40.50.300">
    <property type="entry name" value="P-loop containing nucleotide triphosphate hydrolases"/>
    <property type="match status" value="1"/>
</dbReference>
<feature type="region of interest" description="Disordered" evidence="17">
    <location>
        <begin position="74"/>
        <end position="116"/>
    </location>
</feature>
<dbReference type="Pfam" id="PF02421">
    <property type="entry name" value="FeoB_N"/>
    <property type="match status" value="1"/>
</dbReference>
<dbReference type="InterPro" id="IPR030389">
    <property type="entry name" value="G_FEOB_dom"/>
</dbReference>
<dbReference type="Pfam" id="PF17910">
    <property type="entry name" value="FeoB_Cyto"/>
    <property type="match status" value="1"/>
</dbReference>
<name>W2C6L3_9BACT</name>
<keyword evidence="4 16" id="KW-0410">Iron transport</keyword>
<keyword evidence="5 16" id="KW-0812">Transmembrane</keyword>
<comment type="subcellular location">
    <subcellularLocation>
        <location evidence="16">Cell inner membrane</location>
        <topology evidence="16">Multi-pass membrane protein</topology>
    </subcellularLocation>
    <subcellularLocation>
        <location evidence="1">Cell membrane</location>
        <topology evidence="1">Multi-pass membrane protein</topology>
    </subcellularLocation>
</comment>
<keyword evidence="10 14" id="KW-0342">GTP-binding</keyword>
<comment type="function">
    <text evidence="16">Probable transporter of a GTP-driven Fe(2+) uptake system.</text>
</comment>
<dbReference type="PANTHER" id="PTHR43185:SF1">
    <property type="entry name" value="FE(2+) TRANSPORTER FEOB"/>
    <property type="match status" value="1"/>
</dbReference>
<dbReference type="AlphaFoldDB" id="W2C6L3"/>
<feature type="transmembrane region" description="Helical" evidence="16">
    <location>
        <begin position="456"/>
        <end position="479"/>
    </location>
</feature>
<dbReference type="GO" id="GO:0046914">
    <property type="term" value="F:transition metal ion binding"/>
    <property type="evidence" value="ECO:0007669"/>
    <property type="project" value="InterPro"/>
</dbReference>
<dbReference type="Proteomes" id="UP000018837">
    <property type="component" value="Unassembled WGS sequence"/>
</dbReference>
<dbReference type="Gene3D" id="1.10.287.1770">
    <property type="match status" value="1"/>
</dbReference>
<dbReference type="EMBL" id="AYUF01000408">
    <property type="protein sequence ID" value="ETK02112.1"/>
    <property type="molecule type" value="Genomic_DNA"/>
</dbReference>
<dbReference type="NCBIfam" id="TIGR00231">
    <property type="entry name" value="small_GTP"/>
    <property type="match status" value="1"/>
</dbReference>
<dbReference type="SUPFAM" id="SSF52540">
    <property type="entry name" value="P-loop containing nucleoside triphosphate hydrolases"/>
    <property type="match status" value="1"/>
</dbReference>
<evidence type="ECO:0000256" key="14">
    <source>
        <dbReference type="PIRSR" id="PIRSR603373-1"/>
    </source>
</evidence>
<keyword evidence="2 16" id="KW-0813">Transport</keyword>
<feature type="transmembrane region" description="Helical" evidence="16">
    <location>
        <begin position="624"/>
        <end position="645"/>
    </location>
</feature>
<dbReference type="InterPro" id="IPR011642">
    <property type="entry name" value="Gate_dom"/>
</dbReference>
<feature type="binding site" evidence="15">
    <location>
        <position position="133"/>
    </location>
    <ligand>
        <name>Mg(2+)</name>
        <dbReference type="ChEBI" id="CHEBI:18420"/>
        <label>2</label>
    </ligand>
</feature>
<keyword evidence="3" id="KW-1003">Cell membrane</keyword>
<feature type="transmembrane region" description="Helical" evidence="16">
    <location>
        <begin position="400"/>
        <end position="420"/>
    </location>
</feature>
<feature type="binding site" evidence="14">
    <location>
        <begin position="164"/>
        <end position="167"/>
    </location>
    <ligand>
        <name>GTP</name>
        <dbReference type="ChEBI" id="CHEBI:37565"/>
        <label>1</label>
    </ligand>
</feature>
<proteinExistence type="inferred from homology"/>
<protein>
    <recommendedName>
        <fullName evidence="12 13">Ferrous iron transport protein B</fullName>
    </recommendedName>
</protein>
<dbReference type="InterPro" id="IPR005225">
    <property type="entry name" value="Small_GTP-bd"/>
</dbReference>
<comment type="caution">
    <text evidence="19">The sequence shown here is derived from an EMBL/GenBank/DDBJ whole genome shotgun (WGS) entry which is preliminary data.</text>
</comment>
<evidence type="ECO:0000256" key="3">
    <source>
        <dbReference type="ARBA" id="ARBA00022475"/>
    </source>
</evidence>
<dbReference type="InterPro" id="IPR041069">
    <property type="entry name" value="FeoB_Cyto"/>
</dbReference>
<evidence type="ECO:0000313" key="20">
    <source>
        <dbReference type="Proteomes" id="UP000018837"/>
    </source>
</evidence>
<dbReference type="SUPFAM" id="SSF50037">
    <property type="entry name" value="C-terminal domain of transcriptional repressors"/>
    <property type="match status" value="1"/>
</dbReference>
<dbReference type="InterPro" id="IPR008988">
    <property type="entry name" value="Transcriptional_repressor_C"/>
</dbReference>
<dbReference type="PROSITE" id="PS51711">
    <property type="entry name" value="G_FEOB"/>
    <property type="match status" value="1"/>
</dbReference>
<dbReference type="CDD" id="cd01879">
    <property type="entry name" value="FeoB"/>
    <property type="match status" value="1"/>
</dbReference>
<keyword evidence="6 14" id="KW-0547">Nucleotide-binding</keyword>
<evidence type="ECO:0000256" key="17">
    <source>
        <dbReference type="SAM" id="MobiDB-lite"/>
    </source>
</evidence>
<keyword evidence="11 16" id="KW-0472">Membrane</keyword>
<evidence type="ECO:0000256" key="9">
    <source>
        <dbReference type="ARBA" id="ARBA00023065"/>
    </source>
</evidence>
<evidence type="ECO:0000259" key="18">
    <source>
        <dbReference type="PROSITE" id="PS51711"/>
    </source>
</evidence>
<keyword evidence="8 16" id="KW-0408">Iron</keyword>
<dbReference type="PANTHER" id="PTHR43185">
    <property type="entry name" value="FERROUS IRON TRANSPORT PROTEIN B"/>
    <property type="match status" value="1"/>
</dbReference>
<dbReference type="InterPro" id="IPR003373">
    <property type="entry name" value="Fe2_transport_prot-B"/>
</dbReference>
<evidence type="ECO:0000256" key="10">
    <source>
        <dbReference type="ARBA" id="ARBA00023134"/>
    </source>
</evidence>
<evidence type="ECO:0000256" key="15">
    <source>
        <dbReference type="PIRSR" id="PIRSR603373-2"/>
    </source>
</evidence>
<dbReference type="Pfam" id="PF07664">
    <property type="entry name" value="FeoB_C"/>
    <property type="match status" value="1"/>
</dbReference>
<dbReference type="Pfam" id="PF04023">
    <property type="entry name" value="FeoA"/>
    <property type="match status" value="1"/>
</dbReference>
<dbReference type="GO" id="GO:0005525">
    <property type="term" value="F:GTP binding"/>
    <property type="evidence" value="ECO:0007669"/>
    <property type="project" value="UniProtKB-KW"/>
</dbReference>
<dbReference type="GO" id="GO:0005886">
    <property type="term" value="C:plasma membrane"/>
    <property type="evidence" value="ECO:0007669"/>
    <property type="project" value="UniProtKB-SubCell"/>
</dbReference>
<keyword evidence="9" id="KW-0406">Ion transport</keyword>
<feature type="transmembrane region" description="Helical" evidence="16">
    <location>
        <begin position="765"/>
        <end position="785"/>
    </location>
</feature>
<dbReference type="InterPro" id="IPR027417">
    <property type="entry name" value="P-loop_NTPase"/>
</dbReference>
<evidence type="ECO:0000256" key="16">
    <source>
        <dbReference type="RuleBase" id="RU362098"/>
    </source>
</evidence>
<evidence type="ECO:0000256" key="11">
    <source>
        <dbReference type="ARBA" id="ARBA00023136"/>
    </source>
</evidence>
<dbReference type="InterPro" id="IPR050860">
    <property type="entry name" value="FeoB_GTPase"/>
</dbReference>
<comment type="caution">
    <text evidence="16">Lacks conserved residue(s) required for the propagation of feature annotation.</text>
</comment>
<dbReference type="InterPro" id="IPR007167">
    <property type="entry name" value="Fe-transptr_FeoA-like"/>
</dbReference>
<evidence type="ECO:0000256" key="12">
    <source>
        <dbReference type="ARBA" id="ARBA00031200"/>
    </source>
</evidence>
<dbReference type="GO" id="GO:0015093">
    <property type="term" value="F:ferrous iron transmembrane transporter activity"/>
    <property type="evidence" value="ECO:0007669"/>
    <property type="project" value="UniProtKB-UniRule"/>
</dbReference>
<dbReference type="Gene3D" id="2.30.30.90">
    <property type="match status" value="1"/>
</dbReference>
<feature type="transmembrane region" description="Helical" evidence="16">
    <location>
        <begin position="736"/>
        <end position="756"/>
    </location>
</feature>
<evidence type="ECO:0000256" key="2">
    <source>
        <dbReference type="ARBA" id="ARBA00022448"/>
    </source>
</evidence>
<reference evidence="19 20" key="1">
    <citation type="submission" date="2013-11" db="EMBL/GenBank/DDBJ databases">
        <title>Single cell genomics of uncultured Tannerella BU063 (oral taxon 286).</title>
        <authorList>
            <person name="Beall C.J."/>
            <person name="Campbell A.G."/>
            <person name="Griffen A.L."/>
            <person name="Podar M."/>
            <person name="Leys E.J."/>
        </authorList>
    </citation>
    <scope>NUCLEOTIDE SEQUENCE [LARGE SCALE GENOMIC DNA]</scope>
    <source>
        <strain evidence="19">Cell 2</strain>
    </source>
</reference>
<evidence type="ECO:0000256" key="1">
    <source>
        <dbReference type="ARBA" id="ARBA00004651"/>
    </source>
</evidence>
<evidence type="ECO:0000256" key="6">
    <source>
        <dbReference type="ARBA" id="ARBA00022741"/>
    </source>
</evidence>
<accession>W2C6L3</accession>
<keyword evidence="7 16" id="KW-1133">Transmembrane helix</keyword>
<dbReference type="InterPro" id="IPR011640">
    <property type="entry name" value="Fe2_transport_prot_B_C"/>
</dbReference>